<evidence type="ECO:0000313" key="2">
    <source>
        <dbReference type="Proteomes" id="UP000187323"/>
    </source>
</evidence>
<dbReference type="AlphaFoldDB" id="A0AB36J7G3"/>
<evidence type="ECO:0008006" key="3">
    <source>
        <dbReference type="Google" id="ProtNLM"/>
    </source>
</evidence>
<dbReference type="RefSeq" id="WP_076138664.1">
    <property type="nucleotide sequence ID" value="NZ_MPTO01000042.1"/>
</dbReference>
<reference evidence="1 2" key="1">
    <citation type="submission" date="2016-10" db="EMBL/GenBank/DDBJ databases">
        <title>Paenibacillus species isolates.</title>
        <authorList>
            <person name="Beno S.M."/>
        </authorList>
    </citation>
    <scope>NUCLEOTIDE SEQUENCE [LARGE SCALE GENOMIC DNA]</scope>
    <source>
        <strain evidence="1 2">FSL H7-0918</strain>
    </source>
</reference>
<accession>A0AB36J7G3</accession>
<dbReference type="Proteomes" id="UP000187323">
    <property type="component" value="Unassembled WGS sequence"/>
</dbReference>
<comment type="caution">
    <text evidence="1">The sequence shown here is derived from an EMBL/GenBank/DDBJ whole genome shotgun (WGS) entry which is preliminary data.</text>
</comment>
<gene>
    <name evidence="1" type="ORF">BSK47_29605</name>
</gene>
<evidence type="ECO:0000313" key="1">
    <source>
        <dbReference type="EMBL" id="OME11066.1"/>
    </source>
</evidence>
<organism evidence="1 2">
    <name type="scientific">Paenibacillus odorifer</name>
    <dbReference type="NCBI Taxonomy" id="189426"/>
    <lineage>
        <taxon>Bacteria</taxon>
        <taxon>Bacillati</taxon>
        <taxon>Bacillota</taxon>
        <taxon>Bacilli</taxon>
        <taxon>Bacillales</taxon>
        <taxon>Paenibacillaceae</taxon>
        <taxon>Paenibacillus</taxon>
    </lineage>
</organism>
<protein>
    <recommendedName>
        <fullName evidence="3">Transcriptional regulator</fullName>
    </recommendedName>
</protein>
<sequence>MALSKCGSCGATGRWEITEVSPTRSRFKFFFVQCSNCGVPVGVVDYNHNSSEHDRILEGIAENKKEVGQVKGMLDDIGNALNRLMRK</sequence>
<proteinExistence type="predicted"/>
<name>A0AB36J7G3_9BACL</name>
<dbReference type="EMBL" id="MPTO01000042">
    <property type="protein sequence ID" value="OME11066.1"/>
    <property type="molecule type" value="Genomic_DNA"/>
</dbReference>